<dbReference type="InterPro" id="IPR007648">
    <property type="entry name" value="ATPase_inhibitor_mt"/>
</dbReference>
<dbReference type="Gene3D" id="1.20.5.500">
    <property type="entry name" value="Single helix bin"/>
    <property type="match status" value="1"/>
</dbReference>
<feature type="region of interest" description="Disordered" evidence="8">
    <location>
        <begin position="20"/>
        <end position="49"/>
    </location>
</feature>
<evidence type="ECO:0000256" key="4">
    <source>
        <dbReference type="ARBA" id="ARBA00023054"/>
    </source>
</evidence>
<evidence type="ECO:0000256" key="8">
    <source>
        <dbReference type="SAM" id="MobiDB-lite"/>
    </source>
</evidence>
<feature type="coiled-coil region" evidence="7">
    <location>
        <begin position="60"/>
        <end position="94"/>
    </location>
</feature>
<dbReference type="EMBL" id="ML996192">
    <property type="protein sequence ID" value="KAF2731609.1"/>
    <property type="molecule type" value="Genomic_DNA"/>
</dbReference>
<dbReference type="AlphaFoldDB" id="A0A9P4UYP9"/>
<evidence type="ECO:0000256" key="5">
    <source>
        <dbReference type="ARBA" id="ARBA00023128"/>
    </source>
</evidence>
<dbReference type="GO" id="GO:0042030">
    <property type="term" value="F:ATPase inhibitor activity"/>
    <property type="evidence" value="ECO:0007669"/>
    <property type="project" value="InterPro"/>
</dbReference>
<proteinExistence type="inferred from homology"/>
<feature type="compositionally biased region" description="Low complexity" evidence="8">
    <location>
        <begin position="33"/>
        <end position="45"/>
    </location>
</feature>
<protein>
    <recommendedName>
        <fullName evidence="6">ATPase inhibitor, mitochondrial</fullName>
    </recommendedName>
</protein>
<comment type="function">
    <text evidence="6">Inhibits the enzyme activity of ATPase.</text>
</comment>
<dbReference type="GO" id="GO:0005739">
    <property type="term" value="C:mitochondrion"/>
    <property type="evidence" value="ECO:0007669"/>
    <property type="project" value="UniProtKB-SubCell"/>
</dbReference>
<comment type="subcellular location">
    <subcellularLocation>
        <location evidence="1">Mitochondrion</location>
    </subcellularLocation>
</comment>
<name>A0A9P4UYP9_9PLEO</name>
<evidence type="ECO:0000256" key="6">
    <source>
        <dbReference type="RuleBase" id="RU368087"/>
    </source>
</evidence>
<comment type="similarity">
    <text evidence="2 6">Belongs to the ATPase inhibitor family.</text>
</comment>
<dbReference type="Proteomes" id="UP000799444">
    <property type="component" value="Unassembled WGS sequence"/>
</dbReference>
<dbReference type="PANTHER" id="PTHR48417">
    <property type="entry name" value="ATP SYNTHASE F1 SUBUNIT EPSILON"/>
    <property type="match status" value="1"/>
</dbReference>
<evidence type="ECO:0000256" key="7">
    <source>
        <dbReference type="SAM" id="Coils"/>
    </source>
</evidence>
<dbReference type="OrthoDB" id="5532350at2759"/>
<gene>
    <name evidence="9" type="ORF">EJ04DRAFT_526012</name>
</gene>
<evidence type="ECO:0000313" key="10">
    <source>
        <dbReference type="Proteomes" id="UP000799444"/>
    </source>
</evidence>
<evidence type="ECO:0000256" key="1">
    <source>
        <dbReference type="ARBA" id="ARBA00004173"/>
    </source>
</evidence>
<evidence type="ECO:0000313" key="9">
    <source>
        <dbReference type="EMBL" id="KAF2731609.1"/>
    </source>
</evidence>
<keyword evidence="4 7" id="KW-0175">Coiled coil</keyword>
<dbReference type="SUPFAM" id="SSF64602">
    <property type="entry name" value="F1 ATPase inhibitor, IF1, C-terminal domain"/>
    <property type="match status" value="1"/>
</dbReference>
<evidence type="ECO:0000256" key="3">
    <source>
        <dbReference type="ARBA" id="ARBA00022946"/>
    </source>
</evidence>
<evidence type="ECO:0000256" key="2">
    <source>
        <dbReference type="ARBA" id="ARBA00010901"/>
    </source>
</evidence>
<keyword evidence="3" id="KW-0809">Transit peptide</keyword>
<comment type="caution">
    <text evidence="9">The sequence shown here is derived from an EMBL/GenBank/DDBJ whole genome shotgun (WGS) entry which is preliminary data.</text>
</comment>
<keyword evidence="5" id="KW-0496">Mitochondrion</keyword>
<dbReference type="PANTHER" id="PTHR48417:SF1">
    <property type="entry name" value="ATP SYNTHASE F1 SUBUNIT EPSILON"/>
    <property type="match status" value="1"/>
</dbReference>
<reference evidence="9" key="1">
    <citation type="journal article" date="2020" name="Stud. Mycol.">
        <title>101 Dothideomycetes genomes: a test case for predicting lifestyles and emergence of pathogens.</title>
        <authorList>
            <person name="Haridas S."/>
            <person name="Albert R."/>
            <person name="Binder M."/>
            <person name="Bloem J."/>
            <person name="Labutti K."/>
            <person name="Salamov A."/>
            <person name="Andreopoulos B."/>
            <person name="Baker S."/>
            <person name="Barry K."/>
            <person name="Bills G."/>
            <person name="Bluhm B."/>
            <person name="Cannon C."/>
            <person name="Castanera R."/>
            <person name="Culley D."/>
            <person name="Daum C."/>
            <person name="Ezra D."/>
            <person name="Gonzalez J."/>
            <person name="Henrissat B."/>
            <person name="Kuo A."/>
            <person name="Liang C."/>
            <person name="Lipzen A."/>
            <person name="Lutzoni F."/>
            <person name="Magnuson J."/>
            <person name="Mondo S."/>
            <person name="Nolan M."/>
            <person name="Ohm R."/>
            <person name="Pangilinan J."/>
            <person name="Park H.-J."/>
            <person name="Ramirez L."/>
            <person name="Alfaro M."/>
            <person name="Sun H."/>
            <person name="Tritt A."/>
            <person name="Yoshinaga Y."/>
            <person name="Zwiers L.-H."/>
            <person name="Turgeon B."/>
            <person name="Goodwin S."/>
            <person name="Spatafora J."/>
            <person name="Crous P."/>
            <person name="Grigoriev I."/>
        </authorList>
    </citation>
    <scope>NUCLEOTIDE SEQUENCE</scope>
    <source>
        <strain evidence="9">CBS 125425</strain>
    </source>
</reference>
<organism evidence="9 10">
    <name type="scientific">Polyplosphaeria fusca</name>
    <dbReference type="NCBI Taxonomy" id="682080"/>
    <lineage>
        <taxon>Eukaryota</taxon>
        <taxon>Fungi</taxon>
        <taxon>Dikarya</taxon>
        <taxon>Ascomycota</taxon>
        <taxon>Pezizomycotina</taxon>
        <taxon>Dothideomycetes</taxon>
        <taxon>Pleosporomycetidae</taxon>
        <taxon>Pleosporales</taxon>
        <taxon>Tetraplosphaeriaceae</taxon>
        <taxon>Polyplosphaeria</taxon>
    </lineage>
</organism>
<keyword evidence="10" id="KW-1185">Reference proteome</keyword>
<dbReference type="Pfam" id="PF04568">
    <property type="entry name" value="IATP"/>
    <property type="match status" value="1"/>
</dbReference>
<sequence length="105" mass="11561">MYRTTITKAYRPLATRRLLSTTARAMAGGDTGSGTSRPGGTRSGDAFTRRETAAEELYIKQEERAKLMAIKEKLSQQKKHIEELEKHIDEVTASSGGQGESESSR</sequence>
<accession>A0A9P4UYP9</accession>